<comment type="caution">
    <text evidence="8">The sequence shown here is derived from an EMBL/GenBank/DDBJ whole genome shotgun (WGS) entry which is preliminary data.</text>
</comment>
<evidence type="ECO:0000313" key="9">
    <source>
        <dbReference type="Proteomes" id="UP000640426"/>
    </source>
</evidence>
<name>A0ABS0XPP4_9SPHN</name>
<comment type="subcellular location">
    <subcellularLocation>
        <location evidence="1">Membrane</location>
        <topology evidence="1">Single-pass membrane protein</topology>
    </subcellularLocation>
</comment>
<evidence type="ECO:0000313" key="8">
    <source>
        <dbReference type="EMBL" id="MBJ6122003.1"/>
    </source>
</evidence>
<evidence type="ECO:0000256" key="4">
    <source>
        <dbReference type="ARBA" id="ARBA00023136"/>
    </source>
</evidence>
<dbReference type="Pfam" id="PF03544">
    <property type="entry name" value="TonB_C"/>
    <property type="match status" value="1"/>
</dbReference>
<keyword evidence="3 6" id="KW-1133">Transmembrane helix</keyword>
<gene>
    <name evidence="8" type="ORF">JAO74_09390</name>
</gene>
<protein>
    <submittedName>
        <fullName evidence="8">TonB family protein</fullName>
    </submittedName>
</protein>
<dbReference type="Proteomes" id="UP000640426">
    <property type="component" value="Unassembled WGS sequence"/>
</dbReference>
<sequence length="271" mass="28109">MAIESSPGHVGIPHAARRRVAAMAATILVHAVLLLIILSGRGTQTVVSPVTTALTVFDVSLPPPPAPLPVPPPPVRERPHPDAGGSPGRARTLPRAAMAQAPTPSVRAAMLVEEPPLVSPQGRPISADLLALPDIAVGNGGGAERGGAGGSGNGRGSGTGSGDGVGLARALWIRMPTVPEMEPYWPVRARRERIAGRVILACIVPRPGPPRRCSVIHEHPQGIGFGSSAVKMSRLFRMKPVTRGSAVEDLPVIVPVRFDVPIDIKLPAKAS</sequence>
<feature type="compositionally biased region" description="Pro residues" evidence="5">
    <location>
        <begin position="62"/>
        <end position="74"/>
    </location>
</feature>
<reference evidence="9" key="1">
    <citation type="submission" date="2020-12" db="EMBL/GenBank/DDBJ databases">
        <title>Hymenobacter sp.</title>
        <authorList>
            <person name="Kim M.K."/>
        </authorList>
    </citation>
    <scope>NUCLEOTIDE SEQUENCE [LARGE SCALE GENOMIC DNA]</scope>
    <source>
        <strain evidence="9">BT553</strain>
    </source>
</reference>
<proteinExistence type="predicted"/>
<dbReference type="NCBIfam" id="TIGR01352">
    <property type="entry name" value="tonB_Cterm"/>
    <property type="match status" value="1"/>
</dbReference>
<organism evidence="8 9">
    <name type="scientific">Sphingomonas mollis</name>
    <dbReference type="NCBI Taxonomy" id="2795726"/>
    <lineage>
        <taxon>Bacteria</taxon>
        <taxon>Pseudomonadati</taxon>
        <taxon>Pseudomonadota</taxon>
        <taxon>Alphaproteobacteria</taxon>
        <taxon>Sphingomonadales</taxon>
        <taxon>Sphingomonadaceae</taxon>
        <taxon>Sphingomonas</taxon>
    </lineage>
</organism>
<evidence type="ECO:0000256" key="1">
    <source>
        <dbReference type="ARBA" id="ARBA00004167"/>
    </source>
</evidence>
<feature type="transmembrane region" description="Helical" evidence="6">
    <location>
        <begin position="20"/>
        <end position="40"/>
    </location>
</feature>
<dbReference type="RefSeq" id="WP_199037287.1">
    <property type="nucleotide sequence ID" value="NZ_JAELXS010000004.1"/>
</dbReference>
<feature type="domain" description="TonB C-terminal" evidence="7">
    <location>
        <begin position="182"/>
        <end position="259"/>
    </location>
</feature>
<keyword evidence="2 6" id="KW-0812">Transmembrane</keyword>
<evidence type="ECO:0000256" key="6">
    <source>
        <dbReference type="SAM" id="Phobius"/>
    </source>
</evidence>
<evidence type="ECO:0000256" key="3">
    <source>
        <dbReference type="ARBA" id="ARBA00022989"/>
    </source>
</evidence>
<evidence type="ECO:0000256" key="2">
    <source>
        <dbReference type="ARBA" id="ARBA00022692"/>
    </source>
</evidence>
<accession>A0ABS0XPP4</accession>
<keyword evidence="9" id="KW-1185">Reference proteome</keyword>
<feature type="region of interest" description="Disordered" evidence="5">
    <location>
        <begin position="142"/>
        <end position="163"/>
    </location>
</feature>
<dbReference type="Gene3D" id="3.30.1150.10">
    <property type="match status" value="1"/>
</dbReference>
<evidence type="ECO:0000259" key="7">
    <source>
        <dbReference type="Pfam" id="PF03544"/>
    </source>
</evidence>
<feature type="region of interest" description="Disordered" evidence="5">
    <location>
        <begin position="62"/>
        <end position="90"/>
    </location>
</feature>
<dbReference type="InterPro" id="IPR037682">
    <property type="entry name" value="TonB_C"/>
</dbReference>
<dbReference type="InterPro" id="IPR006260">
    <property type="entry name" value="TonB/TolA_C"/>
</dbReference>
<dbReference type="EMBL" id="JAELXS010000004">
    <property type="protein sequence ID" value="MBJ6122003.1"/>
    <property type="molecule type" value="Genomic_DNA"/>
</dbReference>
<evidence type="ECO:0000256" key="5">
    <source>
        <dbReference type="SAM" id="MobiDB-lite"/>
    </source>
</evidence>
<dbReference type="SUPFAM" id="SSF74653">
    <property type="entry name" value="TolA/TonB C-terminal domain"/>
    <property type="match status" value="1"/>
</dbReference>
<keyword evidence="4 6" id="KW-0472">Membrane</keyword>